<evidence type="ECO:0000313" key="8">
    <source>
        <dbReference type="EMBL" id="GGO82565.1"/>
    </source>
</evidence>
<dbReference type="SUPFAM" id="SSF50129">
    <property type="entry name" value="GroES-like"/>
    <property type="match status" value="1"/>
</dbReference>
<protein>
    <submittedName>
        <fullName evidence="8">NADPH:quinone reductase</fullName>
    </submittedName>
</protein>
<evidence type="ECO:0000313" key="9">
    <source>
        <dbReference type="Proteomes" id="UP000646523"/>
    </source>
</evidence>
<reference evidence="8" key="2">
    <citation type="submission" date="2020-09" db="EMBL/GenBank/DDBJ databases">
        <authorList>
            <person name="Sun Q."/>
            <person name="Zhou Y."/>
        </authorList>
    </citation>
    <scope>NUCLEOTIDE SEQUENCE</scope>
    <source>
        <strain evidence="8">CGMCC 4.7368</strain>
    </source>
</reference>
<evidence type="ECO:0000256" key="4">
    <source>
        <dbReference type="ARBA" id="ARBA00022857"/>
    </source>
</evidence>
<sequence>MLCVAVGQAERRGVIDVRVVRATRFGGPEVLVPGEAPEPVAGPGQVVVDVSVAGITFVETQIRRGVDKWHDRPALPYVPGGTVAGQVGSVGEGVDPSWSGRRVLADVGETGGFAERAVAVVQNLIPVPDGLRLPEATALHTDGGTALGLVEGARILPGEWVLVEAAGGGVGTLLVQLVRAAGARVVGAARGARKLEMVRDLGADAAVDYSDPDWAKQVCEATGGAGPDVVFDGVGGAIGQAAFEVTAVGGRFSVHGASSGHVTEIDPAQARRRGVEVIGIEQLFGFGPKMRGWAERVMSEAAAGRIQPIIGQTFPLERAADAHATIESRSALGKTLLLI</sequence>
<comment type="subunit">
    <text evidence="2">Homotetramer.</text>
</comment>
<dbReference type="GO" id="GO:0005737">
    <property type="term" value="C:cytoplasm"/>
    <property type="evidence" value="ECO:0007669"/>
    <property type="project" value="UniProtKB-SubCell"/>
</dbReference>
<proteinExistence type="predicted"/>
<dbReference type="InterPro" id="IPR013154">
    <property type="entry name" value="ADH-like_N"/>
</dbReference>
<accession>A0A917ZFU5</accession>
<dbReference type="SMART" id="SM00829">
    <property type="entry name" value="PKS_ER"/>
    <property type="match status" value="1"/>
</dbReference>
<dbReference type="Gene3D" id="3.40.50.720">
    <property type="entry name" value="NAD(P)-binding Rossmann-like Domain"/>
    <property type="match status" value="1"/>
</dbReference>
<dbReference type="AlphaFoldDB" id="A0A917ZFU5"/>
<dbReference type="InterPro" id="IPR036291">
    <property type="entry name" value="NAD(P)-bd_dom_sf"/>
</dbReference>
<organism evidence="8 9">
    <name type="scientific">Nonomuraea cavernae</name>
    <dbReference type="NCBI Taxonomy" id="2045107"/>
    <lineage>
        <taxon>Bacteria</taxon>
        <taxon>Bacillati</taxon>
        <taxon>Actinomycetota</taxon>
        <taxon>Actinomycetes</taxon>
        <taxon>Streptosporangiales</taxon>
        <taxon>Streptosporangiaceae</taxon>
        <taxon>Nonomuraea</taxon>
    </lineage>
</organism>
<evidence type="ECO:0000256" key="3">
    <source>
        <dbReference type="ARBA" id="ARBA00022490"/>
    </source>
</evidence>
<evidence type="ECO:0000256" key="6">
    <source>
        <dbReference type="ARBA" id="ARBA00022990"/>
    </source>
</evidence>
<dbReference type="InterPro" id="IPR013149">
    <property type="entry name" value="ADH-like_C"/>
</dbReference>
<comment type="subcellular location">
    <subcellularLocation>
        <location evidence="1">Cytoplasm</location>
    </subcellularLocation>
</comment>
<dbReference type="InterPro" id="IPR020843">
    <property type="entry name" value="ER"/>
</dbReference>
<dbReference type="EMBL" id="BMNH01000044">
    <property type="protein sequence ID" value="GGO82565.1"/>
    <property type="molecule type" value="Genomic_DNA"/>
</dbReference>
<dbReference type="CDD" id="cd08244">
    <property type="entry name" value="MDR_enoyl_red"/>
    <property type="match status" value="1"/>
</dbReference>
<dbReference type="Pfam" id="PF08240">
    <property type="entry name" value="ADH_N"/>
    <property type="match status" value="1"/>
</dbReference>
<evidence type="ECO:0000256" key="1">
    <source>
        <dbReference type="ARBA" id="ARBA00004496"/>
    </source>
</evidence>
<keyword evidence="5" id="KW-0694">RNA-binding</keyword>
<dbReference type="Proteomes" id="UP000646523">
    <property type="component" value="Unassembled WGS sequence"/>
</dbReference>
<feature type="domain" description="Enoyl reductase (ER)" evidence="7">
    <location>
        <begin position="26"/>
        <end position="337"/>
    </location>
</feature>
<dbReference type="InterPro" id="IPR002364">
    <property type="entry name" value="Quin_OxRdtase/zeta-crystal_CS"/>
</dbReference>
<dbReference type="Gene3D" id="3.90.180.10">
    <property type="entry name" value="Medium-chain alcohol dehydrogenases, catalytic domain"/>
    <property type="match status" value="1"/>
</dbReference>
<dbReference type="Pfam" id="PF00107">
    <property type="entry name" value="ADH_zinc_N"/>
    <property type="match status" value="1"/>
</dbReference>
<keyword evidence="4" id="KW-0521">NADP</keyword>
<keyword evidence="6" id="KW-0007">Acetylation</keyword>
<dbReference type="InterPro" id="IPR011032">
    <property type="entry name" value="GroES-like_sf"/>
</dbReference>
<dbReference type="GO" id="GO:0003723">
    <property type="term" value="F:RNA binding"/>
    <property type="evidence" value="ECO:0007669"/>
    <property type="project" value="UniProtKB-KW"/>
</dbReference>
<evidence type="ECO:0000259" key="7">
    <source>
        <dbReference type="SMART" id="SM00829"/>
    </source>
</evidence>
<dbReference type="SUPFAM" id="SSF51735">
    <property type="entry name" value="NAD(P)-binding Rossmann-fold domains"/>
    <property type="match status" value="1"/>
</dbReference>
<name>A0A917ZFU5_9ACTN</name>
<keyword evidence="3" id="KW-0963">Cytoplasm</keyword>
<dbReference type="InterPro" id="IPR051603">
    <property type="entry name" value="Zinc-ADH_QOR/CCCR"/>
</dbReference>
<dbReference type="PANTHER" id="PTHR44154">
    <property type="entry name" value="QUINONE OXIDOREDUCTASE"/>
    <property type="match status" value="1"/>
</dbReference>
<gene>
    <name evidence="8" type="primary">qor</name>
    <name evidence="8" type="ORF">GCM10012289_74080</name>
</gene>
<dbReference type="PROSITE" id="PS01162">
    <property type="entry name" value="QOR_ZETA_CRYSTAL"/>
    <property type="match status" value="1"/>
</dbReference>
<reference evidence="8" key="1">
    <citation type="journal article" date="2014" name="Int. J. Syst. Evol. Microbiol.">
        <title>Complete genome sequence of Corynebacterium casei LMG S-19264T (=DSM 44701T), isolated from a smear-ripened cheese.</title>
        <authorList>
            <consortium name="US DOE Joint Genome Institute (JGI-PGF)"/>
            <person name="Walter F."/>
            <person name="Albersmeier A."/>
            <person name="Kalinowski J."/>
            <person name="Ruckert C."/>
        </authorList>
    </citation>
    <scope>NUCLEOTIDE SEQUENCE</scope>
    <source>
        <strain evidence="8">CGMCC 4.7368</strain>
    </source>
</reference>
<dbReference type="GO" id="GO:0016491">
    <property type="term" value="F:oxidoreductase activity"/>
    <property type="evidence" value="ECO:0007669"/>
    <property type="project" value="InterPro"/>
</dbReference>
<dbReference type="PANTHER" id="PTHR44154:SF1">
    <property type="entry name" value="QUINONE OXIDOREDUCTASE"/>
    <property type="match status" value="1"/>
</dbReference>
<comment type="caution">
    <text evidence="8">The sequence shown here is derived from an EMBL/GenBank/DDBJ whole genome shotgun (WGS) entry which is preliminary data.</text>
</comment>
<dbReference type="GO" id="GO:0008270">
    <property type="term" value="F:zinc ion binding"/>
    <property type="evidence" value="ECO:0007669"/>
    <property type="project" value="InterPro"/>
</dbReference>
<keyword evidence="9" id="KW-1185">Reference proteome</keyword>
<evidence type="ECO:0000256" key="5">
    <source>
        <dbReference type="ARBA" id="ARBA00022884"/>
    </source>
</evidence>
<evidence type="ECO:0000256" key="2">
    <source>
        <dbReference type="ARBA" id="ARBA00011881"/>
    </source>
</evidence>